<evidence type="ECO:0000256" key="6">
    <source>
        <dbReference type="ARBA" id="ARBA00022989"/>
    </source>
</evidence>
<dbReference type="EMBL" id="JBBWWQ010000014">
    <property type="protein sequence ID" value="KAK8930927.1"/>
    <property type="molecule type" value="Genomic_DNA"/>
</dbReference>
<dbReference type="InterPro" id="IPR001245">
    <property type="entry name" value="Ser-Thr/Tyr_kinase_cat_dom"/>
</dbReference>
<evidence type="ECO:0000313" key="12">
    <source>
        <dbReference type="EMBL" id="KAK8930927.1"/>
    </source>
</evidence>
<dbReference type="InterPro" id="IPR003591">
    <property type="entry name" value="Leu-rich_rpt_typical-subtyp"/>
</dbReference>
<keyword evidence="5" id="KW-0677">Repeat</keyword>
<keyword evidence="6 9" id="KW-1133">Transmembrane helix</keyword>
<evidence type="ECO:0000313" key="13">
    <source>
        <dbReference type="Proteomes" id="UP001418222"/>
    </source>
</evidence>
<sequence length="712" mass="78230">MMRFLVLLVCIYLWTLVMANGFTDQADVSGLNSLYGSLNSAPQLTGWAANGGDPCGQFWKGVTCSGTSITEIKLSGMQLSGTLGYSLNILLSLIELDLSHNNIGAGGPIPYNLPPNLQQLSLSGNAFNGGIPYSIALMFSLKFLYLSQNQLQGSLDDMFTKLSNLTTLDLSFNSFTGDLPQSFSNLTSLTTLYLQNNQFTGTIDVLANLPFEDLNVANNHFTGWIPNQLKDIKDLQSYGNSWITGPAPPPPPYTPQPFRRTLPHHRSSGGNRPPDIVTHKKSSGIGGGATAVIVVVILIIGGIMAFFFVKSRSRNCSSEEKIEHGRAFILPSTEAKEKIPRHPSTLINMETMKSGYPISLKPPPMEWKTSVDNDDDFSNKCATKKVDVAPIKTLVYSVADLQVATGSFSIDNLIGEGSIGRVYRAHGNDGKVLAVKKINSSVLPGQSSEEFLEVVSNISWLRHPNVTELIGYCSEHGQHLLIYEFHKNGSLHDLLHHLDEYSKPLTWANRVKISLGTAHALEYLHEVCSPSILHKNLKSANILLDGEFNPHLSDCGLASIVPALEYQALDHSMASGYSAPEVTMSGHYTLKSDVYSFGVIMLELMTGRKPFDSSRQRPEQSLVRWATPQLHDIDALDKMVDPSLEGLYPAKALSRLADVIALCVQPEPEFRPPMSEVVQALVRLVQRPNMSKRTFSRERLEGAGRYDNPVFP</sequence>
<dbReference type="PROSITE" id="PS51450">
    <property type="entry name" value="LRR"/>
    <property type="match status" value="1"/>
</dbReference>
<dbReference type="InterPro" id="IPR032675">
    <property type="entry name" value="LRR_dom_sf"/>
</dbReference>
<dbReference type="Pfam" id="PF13516">
    <property type="entry name" value="LRR_6"/>
    <property type="match status" value="1"/>
</dbReference>
<proteinExistence type="predicted"/>
<dbReference type="FunFam" id="1.10.510.10:FF:000095">
    <property type="entry name" value="protein STRUBBELIG-RECEPTOR FAMILY 8"/>
    <property type="match status" value="1"/>
</dbReference>
<evidence type="ECO:0000256" key="7">
    <source>
        <dbReference type="ARBA" id="ARBA00023136"/>
    </source>
</evidence>
<keyword evidence="2" id="KW-0433">Leucine-rich repeat</keyword>
<keyword evidence="4 10" id="KW-0732">Signal</keyword>
<gene>
    <name evidence="12" type="primary">SRF6</name>
    <name evidence="12" type="ORF">KSP39_PZI016545</name>
</gene>
<dbReference type="PANTHER" id="PTHR48007">
    <property type="entry name" value="LEUCINE-RICH REPEAT RECEPTOR-LIKE PROTEIN KINASE PXC1"/>
    <property type="match status" value="1"/>
</dbReference>
<dbReference type="InterPro" id="IPR011009">
    <property type="entry name" value="Kinase-like_dom_sf"/>
</dbReference>
<dbReference type="GO" id="GO:0004672">
    <property type="term" value="F:protein kinase activity"/>
    <property type="evidence" value="ECO:0007669"/>
    <property type="project" value="InterPro"/>
</dbReference>
<dbReference type="Pfam" id="PF13855">
    <property type="entry name" value="LRR_8"/>
    <property type="match status" value="1"/>
</dbReference>
<dbReference type="GO" id="GO:0005524">
    <property type="term" value="F:ATP binding"/>
    <property type="evidence" value="ECO:0007669"/>
    <property type="project" value="InterPro"/>
</dbReference>
<evidence type="ECO:0000256" key="8">
    <source>
        <dbReference type="ARBA" id="ARBA00023170"/>
    </source>
</evidence>
<comment type="subcellular location">
    <subcellularLocation>
        <location evidence="1">Membrane</location>
    </subcellularLocation>
</comment>
<evidence type="ECO:0000256" key="4">
    <source>
        <dbReference type="ARBA" id="ARBA00022729"/>
    </source>
</evidence>
<evidence type="ECO:0000256" key="2">
    <source>
        <dbReference type="ARBA" id="ARBA00022614"/>
    </source>
</evidence>
<name>A0AAP0B7J2_9ASPA</name>
<feature type="signal peptide" evidence="10">
    <location>
        <begin position="1"/>
        <end position="19"/>
    </location>
</feature>
<dbReference type="FunFam" id="3.30.200.20:FF:000125">
    <property type="entry name" value="Protein STRUBBELIG-RECEPTOR FAMILY 8"/>
    <property type="match status" value="1"/>
</dbReference>
<reference evidence="12 13" key="1">
    <citation type="journal article" date="2022" name="Nat. Plants">
        <title>Genomes of leafy and leafless Platanthera orchids illuminate the evolution of mycoheterotrophy.</title>
        <authorList>
            <person name="Li M.H."/>
            <person name="Liu K.W."/>
            <person name="Li Z."/>
            <person name="Lu H.C."/>
            <person name="Ye Q.L."/>
            <person name="Zhang D."/>
            <person name="Wang J.Y."/>
            <person name="Li Y.F."/>
            <person name="Zhong Z.M."/>
            <person name="Liu X."/>
            <person name="Yu X."/>
            <person name="Liu D.K."/>
            <person name="Tu X.D."/>
            <person name="Liu B."/>
            <person name="Hao Y."/>
            <person name="Liao X.Y."/>
            <person name="Jiang Y.T."/>
            <person name="Sun W.H."/>
            <person name="Chen J."/>
            <person name="Chen Y.Q."/>
            <person name="Ai Y."/>
            <person name="Zhai J.W."/>
            <person name="Wu S.S."/>
            <person name="Zhou Z."/>
            <person name="Hsiao Y.Y."/>
            <person name="Wu W.L."/>
            <person name="Chen Y.Y."/>
            <person name="Lin Y.F."/>
            <person name="Hsu J.L."/>
            <person name="Li C.Y."/>
            <person name="Wang Z.W."/>
            <person name="Zhao X."/>
            <person name="Zhong W.Y."/>
            <person name="Ma X.K."/>
            <person name="Ma L."/>
            <person name="Huang J."/>
            <person name="Chen G.Z."/>
            <person name="Huang M.Z."/>
            <person name="Huang L."/>
            <person name="Peng D.H."/>
            <person name="Luo Y.B."/>
            <person name="Zou S.Q."/>
            <person name="Chen S.P."/>
            <person name="Lan S."/>
            <person name="Tsai W.C."/>
            <person name="Van de Peer Y."/>
            <person name="Liu Z.J."/>
        </authorList>
    </citation>
    <scope>NUCLEOTIDE SEQUENCE [LARGE SCALE GENOMIC DNA]</scope>
    <source>
        <strain evidence="12">Lor287</strain>
    </source>
</reference>
<accession>A0AAP0B7J2</accession>
<dbReference type="SMART" id="SM00369">
    <property type="entry name" value="LRR_TYP"/>
    <property type="match status" value="4"/>
</dbReference>
<organism evidence="12 13">
    <name type="scientific">Platanthera zijinensis</name>
    <dbReference type="NCBI Taxonomy" id="2320716"/>
    <lineage>
        <taxon>Eukaryota</taxon>
        <taxon>Viridiplantae</taxon>
        <taxon>Streptophyta</taxon>
        <taxon>Embryophyta</taxon>
        <taxon>Tracheophyta</taxon>
        <taxon>Spermatophyta</taxon>
        <taxon>Magnoliopsida</taxon>
        <taxon>Liliopsida</taxon>
        <taxon>Asparagales</taxon>
        <taxon>Orchidaceae</taxon>
        <taxon>Orchidoideae</taxon>
        <taxon>Orchideae</taxon>
        <taxon>Orchidinae</taxon>
        <taxon>Platanthera</taxon>
    </lineage>
</organism>
<dbReference type="CDD" id="cd14066">
    <property type="entry name" value="STKc_IRAK"/>
    <property type="match status" value="1"/>
</dbReference>
<dbReference type="AlphaFoldDB" id="A0AAP0B7J2"/>
<dbReference type="SUPFAM" id="SSF56112">
    <property type="entry name" value="Protein kinase-like (PK-like)"/>
    <property type="match status" value="1"/>
</dbReference>
<evidence type="ECO:0000256" key="1">
    <source>
        <dbReference type="ARBA" id="ARBA00004370"/>
    </source>
</evidence>
<dbReference type="Pfam" id="PF08263">
    <property type="entry name" value="LRRNT_2"/>
    <property type="match status" value="1"/>
</dbReference>
<keyword evidence="8" id="KW-0675">Receptor</keyword>
<keyword evidence="7 9" id="KW-0472">Membrane</keyword>
<dbReference type="Pfam" id="PF07714">
    <property type="entry name" value="PK_Tyr_Ser-Thr"/>
    <property type="match status" value="1"/>
</dbReference>
<feature type="transmembrane region" description="Helical" evidence="9">
    <location>
        <begin position="285"/>
        <end position="309"/>
    </location>
</feature>
<comment type="caution">
    <text evidence="12">The sequence shown here is derived from an EMBL/GenBank/DDBJ whole genome shotgun (WGS) entry which is preliminary data.</text>
</comment>
<dbReference type="Gene3D" id="3.80.10.10">
    <property type="entry name" value="Ribonuclease Inhibitor"/>
    <property type="match status" value="1"/>
</dbReference>
<dbReference type="InterPro" id="IPR001611">
    <property type="entry name" value="Leu-rich_rpt"/>
</dbReference>
<dbReference type="Gene3D" id="3.30.200.20">
    <property type="entry name" value="Phosphorylase Kinase, domain 1"/>
    <property type="match status" value="1"/>
</dbReference>
<evidence type="ECO:0000256" key="5">
    <source>
        <dbReference type="ARBA" id="ARBA00022737"/>
    </source>
</evidence>
<evidence type="ECO:0000256" key="3">
    <source>
        <dbReference type="ARBA" id="ARBA00022692"/>
    </source>
</evidence>
<dbReference type="SUPFAM" id="SSF52058">
    <property type="entry name" value="L domain-like"/>
    <property type="match status" value="1"/>
</dbReference>
<dbReference type="Proteomes" id="UP001418222">
    <property type="component" value="Unassembled WGS sequence"/>
</dbReference>
<dbReference type="PANTHER" id="PTHR48007:SF13">
    <property type="entry name" value="PROTEIN STRUBBELIG-RECEPTOR FAMILY 4"/>
    <property type="match status" value="1"/>
</dbReference>
<dbReference type="InterPro" id="IPR013210">
    <property type="entry name" value="LRR_N_plant-typ"/>
</dbReference>
<dbReference type="PROSITE" id="PS50011">
    <property type="entry name" value="PROTEIN_KINASE_DOM"/>
    <property type="match status" value="1"/>
</dbReference>
<feature type="chain" id="PRO_5042838068" evidence="10">
    <location>
        <begin position="20"/>
        <end position="712"/>
    </location>
</feature>
<dbReference type="FunFam" id="3.80.10.10:FF:000062">
    <property type="entry name" value="protein STRUBBELIG-RECEPTOR FAMILY 3"/>
    <property type="match status" value="1"/>
</dbReference>
<dbReference type="GO" id="GO:0016020">
    <property type="term" value="C:membrane"/>
    <property type="evidence" value="ECO:0007669"/>
    <property type="project" value="UniProtKB-SubCell"/>
</dbReference>
<keyword evidence="13" id="KW-1185">Reference proteome</keyword>
<dbReference type="Gene3D" id="1.10.510.10">
    <property type="entry name" value="Transferase(Phosphotransferase) domain 1"/>
    <property type="match status" value="1"/>
</dbReference>
<feature type="domain" description="Protein kinase" evidence="11">
    <location>
        <begin position="408"/>
        <end position="690"/>
    </location>
</feature>
<dbReference type="InterPro" id="IPR046959">
    <property type="entry name" value="PRK1-6/SRF4-like"/>
</dbReference>
<dbReference type="Pfam" id="PF00560">
    <property type="entry name" value="LRR_1"/>
    <property type="match status" value="1"/>
</dbReference>
<evidence type="ECO:0000256" key="9">
    <source>
        <dbReference type="SAM" id="Phobius"/>
    </source>
</evidence>
<dbReference type="InterPro" id="IPR000719">
    <property type="entry name" value="Prot_kinase_dom"/>
</dbReference>
<keyword evidence="3 9" id="KW-0812">Transmembrane</keyword>
<evidence type="ECO:0000256" key="10">
    <source>
        <dbReference type="SAM" id="SignalP"/>
    </source>
</evidence>
<evidence type="ECO:0000259" key="11">
    <source>
        <dbReference type="PROSITE" id="PS50011"/>
    </source>
</evidence>
<protein>
    <submittedName>
        <fullName evidence="12">Protein STRUBBELIG-RECEPTOR FAMILY 6</fullName>
    </submittedName>
</protein>